<reference evidence="4" key="1">
    <citation type="submission" date="2022-12" db="EMBL/GenBank/DDBJ databases">
        <title>Draft genome assemblies for two species of Escallonia (Escalloniales).</title>
        <authorList>
            <person name="Chanderbali A."/>
            <person name="Dervinis C."/>
            <person name="Anghel I."/>
            <person name="Soltis D."/>
            <person name="Soltis P."/>
            <person name="Zapata F."/>
        </authorList>
    </citation>
    <scope>NUCLEOTIDE SEQUENCE</scope>
    <source>
        <strain evidence="4">UCBG64.0493</strain>
        <tissue evidence="4">Leaf</tissue>
    </source>
</reference>
<keyword evidence="5" id="KW-1185">Reference proteome</keyword>
<organism evidence="4 5">
    <name type="scientific">Escallonia herrerae</name>
    <dbReference type="NCBI Taxonomy" id="1293975"/>
    <lineage>
        <taxon>Eukaryota</taxon>
        <taxon>Viridiplantae</taxon>
        <taxon>Streptophyta</taxon>
        <taxon>Embryophyta</taxon>
        <taxon>Tracheophyta</taxon>
        <taxon>Spermatophyta</taxon>
        <taxon>Magnoliopsida</taxon>
        <taxon>eudicotyledons</taxon>
        <taxon>Gunneridae</taxon>
        <taxon>Pentapetalae</taxon>
        <taxon>asterids</taxon>
        <taxon>campanulids</taxon>
        <taxon>Escalloniales</taxon>
        <taxon>Escalloniaceae</taxon>
        <taxon>Escallonia</taxon>
    </lineage>
</organism>
<sequence length="359" mass="40453">MAKVLLKFPIAILAILLANGAMQALAKCRYTSDYNDFDGDGDSDGGDLTCLYPWSKDGNDLPAEPRTSFYSDLNNCLRVLSNKCSRQNYNYIFHKKKISKDCCRKLVEMGRECDESLIWTLSNTRAYTDKSDTIRERSYKAFERCEKAVNRDREKDSSILAFPKKDSSLGRPEKDSPLLAYSKKDSSLLPAQRSNPLTCVGPILGHQRDHPLQLAFFTYYHHHHPVIWIERSARLLHEVHPKHHPKLIHVDDVEVLLPCPSANPQIDVLNDSLVRAIPPVMMTCTVEASSSRPPMSLVVTRVTLLATSIHASSPLCDGGDVPHPHSAHHRLPWASHSSTYRLPYLWHARALEISASHIA</sequence>
<evidence type="ECO:0000259" key="3">
    <source>
        <dbReference type="Pfam" id="PF05617"/>
    </source>
</evidence>
<keyword evidence="1 2" id="KW-0732">Signal</keyword>
<evidence type="ECO:0000256" key="1">
    <source>
        <dbReference type="ARBA" id="ARBA00022729"/>
    </source>
</evidence>
<protein>
    <recommendedName>
        <fullName evidence="3">Prolamin-like domain-containing protein</fullName>
    </recommendedName>
</protein>
<comment type="caution">
    <text evidence="4">The sequence shown here is derived from an EMBL/GenBank/DDBJ whole genome shotgun (WGS) entry which is preliminary data.</text>
</comment>
<gene>
    <name evidence="4" type="ORF">RJ639_044467</name>
</gene>
<dbReference type="AlphaFoldDB" id="A0AA89B2X7"/>
<feature type="chain" id="PRO_5041642015" description="Prolamin-like domain-containing protein" evidence="2">
    <location>
        <begin position="27"/>
        <end position="359"/>
    </location>
</feature>
<dbReference type="InterPro" id="IPR008502">
    <property type="entry name" value="Prolamin-like"/>
</dbReference>
<evidence type="ECO:0000313" key="4">
    <source>
        <dbReference type="EMBL" id="KAK3023758.1"/>
    </source>
</evidence>
<dbReference type="PANTHER" id="PTHR31951">
    <property type="entry name" value="BIFUNCTIONAL INHIBITOR/LIPID-TRANSFER PROTEIN/SEED STORAGE 2S ALBUMIN SUPERFAMILY PROTEIN-RELATED"/>
    <property type="match status" value="1"/>
</dbReference>
<evidence type="ECO:0000256" key="2">
    <source>
        <dbReference type="SAM" id="SignalP"/>
    </source>
</evidence>
<proteinExistence type="predicted"/>
<feature type="signal peptide" evidence="2">
    <location>
        <begin position="1"/>
        <end position="26"/>
    </location>
</feature>
<dbReference type="EMBL" id="JAVXUP010000637">
    <property type="protein sequence ID" value="KAK3023758.1"/>
    <property type="molecule type" value="Genomic_DNA"/>
</dbReference>
<dbReference type="PANTHER" id="PTHR31951:SF22">
    <property type="entry name" value="ECA1 GAMETOGENESIS RELATED FAMILY"/>
    <property type="match status" value="1"/>
</dbReference>
<feature type="domain" description="Prolamin-like" evidence="3">
    <location>
        <begin position="75"/>
        <end position="136"/>
    </location>
</feature>
<evidence type="ECO:0000313" key="5">
    <source>
        <dbReference type="Proteomes" id="UP001188597"/>
    </source>
</evidence>
<dbReference type="Proteomes" id="UP001188597">
    <property type="component" value="Unassembled WGS sequence"/>
</dbReference>
<dbReference type="Pfam" id="PF05617">
    <property type="entry name" value="Prolamin_like"/>
    <property type="match status" value="1"/>
</dbReference>
<accession>A0AA89B2X7</accession>
<name>A0AA89B2X7_9ASTE</name>